<name>A0ABV7JD61_9GAMM</name>
<feature type="signal peptide" evidence="3">
    <location>
        <begin position="1"/>
        <end position="24"/>
    </location>
</feature>
<dbReference type="PROSITE" id="PS51257">
    <property type="entry name" value="PROKAR_LIPOPROTEIN"/>
    <property type="match status" value="1"/>
</dbReference>
<dbReference type="EMBL" id="JBHRTS010000005">
    <property type="protein sequence ID" value="MFC3194789.1"/>
    <property type="molecule type" value="Genomic_DNA"/>
</dbReference>
<dbReference type="RefSeq" id="WP_109862354.1">
    <property type="nucleotide sequence ID" value="NZ_JBHRTS010000005.1"/>
</dbReference>
<dbReference type="PIRSF" id="PIRSF002825">
    <property type="entry name" value="CfbpA"/>
    <property type="match status" value="1"/>
</dbReference>
<feature type="chain" id="PRO_5047106209" evidence="3">
    <location>
        <begin position="25"/>
        <end position="344"/>
    </location>
</feature>
<dbReference type="Gene3D" id="3.40.190.10">
    <property type="entry name" value="Periplasmic binding protein-like II"/>
    <property type="match status" value="2"/>
</dbReference>
<protein>
    <submittedName>
        <fullName evidence="4">Fe(3+) ABC transporter substrate-binding protein</fullName>
    </submittedName>
</protein>
<dbReference type="InterPro" id="IPR006059">
    <property type="entry name" value="SBP"/>
</dbReference>
<sequence length="344" mass="37850">MQKHHTTRCTLMVLIVMMIIQGCAVQSQPEVNVYSSRKEALIKPMLDRFTEVTGIRVNLVTGKDDALIERLKAEGAASPADVLMTVDAGRLYRAKSQGLTQAIDSPLLQQSIPPNYRDPDNHWFGLSLRARPIMYAKDRVNPASLTNYASLTTEQWRKKVCIRSSGNIYNQSLVASMLASESTAAVEQWAAALVKNFARQPVGGDRDQIKAVAAGLCDVAVANTYYLFGMLQSEDPTEAAVAQKVGVFWPNQQDRGTHVNVSGIAVTKAADHVGHAQRLIEFMIQAESQNWFASANGEYPVVPGTAVHPTLAEWGEFRKDAINLSRLGELNNEAVKIMDRVGWP</sequence>
<gene>
    <name evidence="4" type="ORF">ACFODZ_11115</name>
</gene>
<evidence type="ECO:0000256" key="1">
    <source>
        <dbReference type="ARBA" id="ARBA00008520"/>
    </source>
</evidence>
<dbReference type="PANTHER" id="PTHR30006:SF15">
    <property type="entry name" value="IRON-UTILIZATION PERIPLASMIC PROTEIN"/>
    <property type="match status" value="1"/>
</dbReference>
<dbReference type="CDD" id="cd13542">
    <property type="entry name" value="PBP2_FutA1_ilke"/>
    <property type="match status" value="1"/>
</dbReference>
<dbReference type="Proteomes" id="UP001595533">
    <property type="component" value="Unassembled WGS sequence"/>
</dbReference>
<organism evidence="4 5">
    <name type="scientific">Marinicella sediminis</name>
    <dbReference type="NCBI Taxonomy" id="1792834"/>
    <lineage>
        <taxon>Bacteria</taxon>
        <taxon>Pseudomonadati</taxon>
        <taxon>Pseudomonadota</taxon>
        <taxon>Gammaproteobacteria</taxon>
        <taxon>Lysobacterales</taxon>
        <taxon>Marinicellaceae</taxon>
        <taxon>Marinicella</taxon>
    </lineage>
</organism>
<evidence type="ECO:0000313" key="5">
    <source>
        <dbReference type="Proteomes" id="UP001595533"/>
    </source>
</evidence>
<evidence type="ECO:0000256" key="3">
    <source>
        <dbReference type="SAM" id="SignalP"/>
    </source>
</evidence>
<dbReference type="Pfam" id="PF13416">
    <property type="entry name" value="SBP_bac_8"/>
    <property type="match status" value="1"/>
</dbReference>
<evidence type="ECO:0000256" key="2">
    <source>
        <dbReference type="ARBA" id="ARBA00022729"/>
    </source>
</evidence>
<accession>A0ABV7JD61</accession>
<comment type="similarity">
    <text evidence="1">Belongs to the bacterial solute-binding protein 1 family.</text>
</comment>
<dbReference type="InterPro" id="IPR026045">
    <property type="entry name" value="Ferric-bd"/>
</dbReference>
<keyword evidence="2 3" id="KW-0732">Signal</keyword>
<dbReference type="PANTHER" id="PTHR30006">
    <property type="entry name" value="THIAMINE-BINDING PERIPLASMIC PROTEIN-RELATED"/>
    <property type="match status" value="1"/>
</dbReference>
<keyword evidence="5" id="KW-1185">Reference proteome</keyword>
<comment type="caution">
    <text evidence="4">The sequence shown here is derived from an EMBL/GenBank/DDBJ whole genome shotgun (WGS) entry which is preliminary data.</text>
</comment>
<evidence type="ECO:0000313" key="4">
    <source>
        <dbReference type="EMBL" id="MFC3194789.1"/>
    </source>
</evidence>
<dbReference type="SUPFAM" id="SSF53850">
    <property type="entry name" value="Periplasmic binding protein-like II"/>
    <property type="match status" value="1"/>
</dbReference>
<proteinExistence type="inferred from homology"/>
<reference evidence="5" key="1">
    <citation type="journal article" date="2019" name="Int. J. Syst. Evol. Microbiol.">
        <title>The Global Catalogue of Microorganisms (GCM) 10K type strain sequencing project: providing services to taxonomists for standard genome sequencing and annotation.</title>
        <authorList>
            <consortium name="The Broad Institute Genomics Platform"/>
            <consortium name="The Broad Institute Genome Sequencing Center for Infectious Disease"/>
            <person name="Wu L."/>
            <person name="Ma J."/>
        </authorList>
    </citation>
    <scope>NUCLEOTIDE SEQUENCE [LARGE SCALE GENOMIC DNA]</scope>
    <source>
        <strain evidence="5">KCTC 42953</strain>
    </source>
</reference>